<evidence type="ECO:0000313" key="3">
    <source>
        <dbReference type="Proteomes" id="UP001140560"/>
    </source>
</evidence>
<dbReference type="Proteomes" id="UP001140560">
    <property type="component" value="Unassembled WGS sequence"/>
</dbReference>
<protein>
    <recommendedName>
        <fullName evidence="1">Carboxymuconolactone decarboxylase-like domain-containing protein</fullName>
    </recommendedName>
</protein>
<reference evidence="2" key="1">
    <citation type="submission" date="2022-10" db="EMBL/GenBank/DDBJ databases">
        <title>Tapping the CABI collections for fungal endophytes: first genome assemblies for Collariella, Neodidymelliopsis, Ascochyta clinopodiicola, Didymella pomorum, Didymosphaeria variabile, Neocosmospora piperis and Neocucurbitaria cava.</title>
        <authorList>
            <person name="Hill R."/>
        </authorList>
    </citation>
    <scope>NUCLEOTIDE SEQUENCE</scope>
    <source>
        <strain evidence="2">IMI 356814</strain>
    </source>
</reference>
<dbReference type="GO" id="GO:0051920">
    <property type="term" value="F:peroxiredoxin activity"/>
    <property type="evidence" value="ECO:0007669"/>
    <property type="project" value="InterPro"/>
</dbReference>
<dbReference type="SUPFAM" id="SSF69118">
    <property type="entry name" value="AhpD-like"/>
    <property type="match status" value="1"/>
</dbReference>
<organism evidence="2 3">
    <name type="scientific">Neocucurbitaria cava</name>
    <dbReference type="NCBI Taxonomy" id="798079"/>
    <lineage>
        <taxon>Eukaryota</taxon>
        <taxon>Fungi</taxon>
        <taxon>Dikarya</taxon>
        <taxon>Ascomycota</taxon>
        <taxon>Pezizomycotina</taxon>
        <taxon>Dothideomycetes</taxon>
        <taxon>Pleosporomycetidae</taxon>
        <taxon>Pleosporales</taxon>
        <taxon>Pleosporineae</taxon>
        <taxon>Cucurbitariaceae</taxon>
        <taxon>Neocucurbitaria</taxon>
    </lineage>
</organism>
<dbReference type="AlphaFoldDB" id="A0A9W8YFU2"/>
<feature type="domain" description="Carboxymuconolactone decarboxylase-like" evidence="1">
    <location>
        <begin position="42"/>
        <end position="104"/>
    </location>
</feature>
<dbReference type="InterPro" id="IPR003779">
    <property type="entry name" value="CMD-like"/>
</dbReference>
<dbReference type="InterPro" id="IPR029032">
    <property type="entry name" value="AhpD-like"/>
</dbReference>
<evidence type="ECO:0000259" key="1">
    <source>
        <dbReference type="Pfam" id="PF02627"/>
    </source>
</evidence>
<dbReference type="Gene3D" id="1.20.1290.10">
    <property type="entry name" value="AhpD-like"/>
    <property type="match status" value="1"/>
</dbReference>
<sequence>MRVPYAPSEPPNEEARPVYERIAERRKPRPLIPLDLALLHNPAMADGWSSFIGAIRTKTSVPEGLKELAISRVAVLNSAVHEWDIHAAIAVKAGISRDAMQAAFDLPVTKKATVQKEGVQGLTGEEYAVLCYTDQMTIGVAVEDDVAGKVKEFLSDKQVVELTATVAAYNCVSRFLVALDVGECNGRGMKAVKDL</sequence>
<proteinExistence type="predicted"/>
<accession>A0A9W8YFU2</accession>
<keyword evidence="3" id="KW-1185">Reference proteome</keyword>
<dbReference type="PANTHER" id="PTHR34846">
    <property type="entry name" value="4-CARBOXYMUCONOLACTONE DECARBOXYLASE FAMILY PROTEIN (AFU_ORTHOLOGUE AFUA_6G11590)"/>
    <property type="match status" value="1"/>
</dbReference>
<name>A0A9W8YFU2_9PLEO</name>
<evidence type="ECO:0000313" key="2">
    <source>
        <dbReference type="EMBL" id="KAJ4374730.1"/>
    </source>
</evidence>
<comment type="caution">
    <text evidence="2">The sequence shown here is derived from an EMBL/GenBank/DDBJ whole genome shotgun (WGS) entry which is preliminary data.</text>
</comment>
<dbReference type="Pfam" id="PF02627">
    <property type="entry name" value="CMD"/>
    <property type="match status" value="1"/>
</dbReference>
<dbReference type="PANTHER" id="PTHR34846:SF11">
    <property type="entry name" value="4-CARBOXYMUCONOLACTONE DECARBOXYLASE FAMILY PROTEIN (AFU_ORTHOLOGUE AFUA_6G11590)"/>
    <property type="match status" value="1"/>
</dbReference>
<gene>
    <name evidence="2" type="ORF">N0V83_001806</name>
</gene>
<dbReference type="OrthoDB" id="9998495at2759"/>
<dbReference type="EMBL" id="JAPEUY010000003">
    <property type="protein sequence ID" value="KAJ4374730.1"/>
    <property type="molecule type" value="Genomic_DNA"/>
</dbReference>